<dbReference type="PANTHER" id="PTHR30401">
    <property type="entry name" value="TRNA 2-SELENOURIDINE SYNTHASE"/>
    <property type="match status" value="1"/>
</dbReference>
<reference evidence="3 4" key="1">
    <citation type="submission" date="2018-06" db="EMBL/GenBank/DDBJ databases">
        <authorList>
            <consortium name="Pathogen Informatics"/>
            <person name="Doyle S."/>
        </authorList>
    </citation>
    <scope>NUCLEOTIDE SEQUENCE [LARGE SCALE GENOMIC DNA]</scope>
    <source>
        <strain evidence="3 4">NCTC9836</strain>
    </source>
</reference>
<dbReference type="NCBIfam" id="NF008750">
    <property type="entry name" value="PRK11784.1-2"/>
    <property type="match status" value="1"/>
</dbReference>
<dbReference type="InterPro" id="IPR001763">
    <property type="entry name" value="Rhodanese-like_dom"/>
</dbReference>
<proteinExistence type="predicted"/>
<dbReference type="Pfam" id="PF26341">
    <property type="entry name" value="AAA_SelU"/>
    <property type="match status" value="1"/>
</dbReference>
<dbReference type="AlphaFoldDB" id="A0A381J8E3"/>
<dbReference type="NCBIfam" id="NF008752">
    <property type="entry name" value="PRK11784.1-4"/>
    <property type="match status" value="1"/>
</dbReference>
<dbReference type="InterPro" id="IPR058840">
    <property type="entry name" value="AAA_SelU"/>
</dbReference>
<dbReference type="SUPFAM" id="SSF52821">
    <property type="entry name" value="Rhodanese/Cell cycle control phosphatase"/>
    <property type="match status" value="1"/>
</dbReference>
<dbReference type="EC" id="2.9.1.-" evidence="3"/>
<dbReference type="Proteomes" id="UP000254664">
    <property type="component" value="Unassembled WGS sequence"/>
</dbReference>
<dbReference type="GO" id="GO:0043828">
    <property type="term" value="F:tRNA 2-selenouridine synthase activity"/>
    <property type="evidence" value="ECO:0007669"/>
    <property type="project" value="InterPro"/>
</dbReference>
<evidence type="ECO:0000313" key="3">
    <source>
        <dbReference type="EMBL" id="SUY47530.1"/>
    </source>
</evidence>
<dbReference type="SMART" id="SM00450">
    <property type="entry name" value="RHOD"/>
    <property type="match status" value="1"/>
</dbReference>
<accession>A0A381J8E3</accession>
<dbReference type="InterPro" id="IPR036873">
    <property type="entry name" value="Rhodanese-like_dom_sf"/>
</dbReference>
<dbReference type="GO" id="GO:0002098">
    <property type="term" value="P:tRNA wobble uridine modification"/>
    <property type="evidence" value="ECO:0007669"/>
    <property type="project" value="InterPro"/>
</dbReference>
<dbReference type="Pfam" id="PF00581">
    <property type="entry name" value="Rhodanese"/>
    <property type="match status" value="1"/>
</dbReference>
<evidence type="ECO:0000259" key="2">
    <source>
        <dbReference type="PROSITE" id="PS50206"/>
    </source>
</evidence>
<evidence type="ECO:0000256" key="1">
    <source>
        <dbReference type="ARBA" id="ARBA00023266"/>
    </source>
</evidence>
<protein>
    <submittedName>
        <fullName evidence="3">tRNA 2-selenouridine synthase SelU</fullName>
        <ecNumber evidence="3">2.9.1.-</ecNumber>
    </submittedName>
</protein>
<name>A0A381J8E3_9CLOT</name>
<organism evidence="3 4">
    <name type="scientific">Clostridium putrefaciens</name>
    <dbReference type="NCBI Taxonomy" id="99675"/>
    <lineage>
        <taxon>Bacteria</taxon>
        <taxon>Bacillati</taxon>
        <taxon>Bacillota</taxon>
        <taxon>Clostridia</taxon>
        <taxon>Eubacteriales</taxon>
        <taxon>Clostridiaceae</taxon>
        <taxon>Clostridium</taxon>
    </lineage>
</organism>
<feature type="domain" description="Rhodanese" evidence="2">
    <location>
        <begin position="24"/>
        <end position="146"/>
    </location>
</feature>
<gene>
    <name evidence="3" type="primary">selU</name>
    <name evidence="3" type="ORF">NCTC9836_01863</name>
</gene>
<dbReference type="InterPro" id="IPR017582">
    <property type="entry name" value="SelU"/>
</dbReference>
<dbReference type="EMBL" id="UFWZ01000001">
    <property type="protein sequence ID" value="SUY47530.1"/>
    <property type="molecule type" value="Genomic_DNA"/>
</dbReference>
<evidence type="ECO:0000313" key="4">
    <source>
        <dbReference type="Proteomes" id="UP000254664"/>
    </source>
</evidence>
<sequence length="359" mass="41094">MGNRLTINGGKMVKLVEYSEVLEKLEEYIIIDVRSPKEYSEATIPGAINIPLFDDKEREQIGYIYVNESVEKAKRIGIEAVSKKLPYIYDEILLLHKPHKKLLFFCAKGGMRSGSISSLISSLGVTACKLKGGYKGYREFINRELPAINEDIKYIVVHGKTGTGKTKILEKLRNIGFNVLDLEHAANHRGSLLGSVGLGAPSSQKMFETLIYEQLKDKNGIYVFVEGESKRIGKTIIPDYIFSAMRDGYHIYIDGSIRFRSENLINDYTMSPNANIEIIEALENMKKYINEKNIDEYKNMINNKEYEKVSEELMLKYYDPMYKNSSKSHNFEAFIDIKSIDDGVNKLKKWFEDNLDLEV</sequence>
<dbReference type="Gene3D" id="3.40.250.10">
    <property type="entry name" value="Rhodanese-like domain"/>
    <property type="match status" value="1"/>
</dbReference>
<dbReference type="NCBIfam" id="TIGR03167">
    <property type="entry name" value="tRNA_sel_U_synt"/>
    <property type="match status" value="1"/>
</dbReference>
<dbReference type="InterPro" id="IPR027417">
    <property type="entry name" value="P-loop_NTPase"/>
</dbReference>
<dbReference type="PANTHER" id="PTHR30401:SF0">
    <property type="entry name" value="TRNA 2-SELENOURIDINE SYNTHASE"/>
    <property type="match status" value="1"/>
</dbReference>
<keyword evidence="3" id="KW-0808">Transferase</keyword>
<dbReference type="PROSITE" id="PS50206">
    <property type="entry name" value="RHODANESE_3"/>
    <property type="match status" value="1"/>
</dbReference>
<keyword evidence="4" id="KW-1185">Reference proteome</keyword>
<dbReference type="SUPFAM" id="SSF52540">
    <property type="entry name" value="P-loop containing nucleoside triphosphate hydrolases"/>
    <property type="match status" value="1"/>
</dbReference>
<keyword evidence="1" id="KW-0711">Selenium</keyword>